<protein>
    <recommendedName>
        <fullName evidence="1">Alpha/beta hydrolase domain-containing protein</fullName>
    </recommendedName>
</protein>
<dbReference type="InterPro" id="IPR045394">
    <property type="entry name" value="Abhydrolase_dom"/>
</dbReference>
<dbReference type="EMBL" id="ATHO01000071">
    <property type="protein sequence ID" value="EQB08094.1"/>
    <property type="molecule type" value="Genomic_DNA"/>
</dbReference>
<evidence type="ECO:0000313" key="2">
    <source>
        <dbReference type="EMBL" id="EQB08094.1"/>
    </source>
</evidence>
<reference evidence="2 3" key="1">
    <citation type="journal article" date="2013" name="Genome Announc.">
        <title>Draft Genome Sequence of Sphingobium quisquiliarum Strain P25T, a Novel Hexachlorocyclohexane (HCH)-Degrading Bacterium Isolated from an HCH Dumpsite.</title>
        <authorList>
            <person name="Kumar Singh A."/>
            <person name="Sangwan N."/>
            <person name="Sharma A."/>
            <person name="Gupta V."/>
            <person name="Khurana J.P."/>
            <person name="Lal R."/>
        </authorList>
    </citation>
    <scope>NUCLEOTIDE SEQUENCE [LARGE SCALE GENOMIC DNA]</scope>
    <source>
        <strain evidence="2 3">P25</strain>
    </source>
</reference>
<feature type="domain" description="Alpha/beta hydrolase" evidence="1">
    <location>
        <begin position="10"/>
        <end position="428"/>
    </location>
</feature>
<name>T0IEK2_9SPHN</name>
<dbReference type="Proteomes" id="UP000015525">
    <property type="component" value="Unassembled WGS sequence"/>
</dbReference>
<dbReference type="Pfam" id="PF20091">
    <property type="entry name" value="Abhydrolase_10"/>
    <property type="match status" value="1"/>
</dbReference>
<evidence type="ECO:0000313" key="3">
    <source>
        <dbReference type="Proteomes" id="UP000015525"/>
    </source>
</evidence>
<dbReference type="RefSeq" id="WP_021238014.1">
    <property type="nucleotide sequence ID" value="NZ_ATHO01000071.1"/>
</dbReference>
<proteinExistence type="predicted"/>
<dbReference type="AlphaFoldDB" id="T0IEK2"/>
<organism evidence="2 3">
    <name type="scientific">Sphingobium quisquiliarum P25</name>
    <dbReference type="NCBI Taxonomy" id="1329909"/>
    <lineage>
        <taxon>Bacteria</taxon>
        <taxon>Pseudomonadati</taxon>
        <taxon>Pseudomonadota</taxon>
        <taxon>Alphaproteobacteria</taxon>
        <taxon>Sphingomonadales</taxon>
        <taxon>Sphingomonadaceae</taxon>
        <taxon>Sphingobium</taxon>
    </lineage>
</organism>
<accession>T0IEK2</accession>
<sequence length="436" mass="47919">MADNRQHASIEGPVQGGARGRPFAASIVDLSPHGYREEEYFLSGTARCWAPRSGTRTGQDGMWAAQRIGAPQPYKTRLLARIPPPDRFSGTVVVEWMQELFGTERDIFFRWNAETLLRAGIAWIGVSLHHEGVDGPDPNSLVNWDPQRYGSLTIPDSSLGYDILSQAARCLHDLPGLGEGKVKTLLAAGNSLSAWRLSTYVNAVQPVEQIFDGFFLQDFRQKTVQDREDAAFPHDRYVRWDAISPVLMLNMTPAAMRSAGQPAGHMLRQWEPAGAAHTNTFLMARTALAEERDTGTIITCCPEDYANAIPSQYFSGAAIEALVRWARDKKAPQDFAPIDLASAGGAPALDEYGNVTGGMRHPWVDVPVARYGWEGECVGGSGRTYPFPSSRLARLYDGPQDYHQKFAVAVRRAVRDGIILPHDAEAAIAAAGRLTW</sequence>
<comment type="caution">
    <text evidence="2">The sequence shown here is derived from an EMBL/GenBank/DDBJ whole genome shotgun (WGS) entry which is preliminary data.</text>
</comment>
<gene>
    <name evidence="2" type="ORF">L288_08705</name>
</gene>
<keyword evidence="3" id="KW-1185">Reference proteome</keyword>
<dbReference type="PATRIC" id="fig|1329909.3.peg.1682"/>
<evidence type="ECO:0000259" key="1">
    <source>
        <dbReference type="Pfam" id="PF20091"/>
    </source>
</evidence>
<dbReference type="ESTHER" id="9sphn-t0iek2">
    <property type="family name" value="Abhydrolase_10"/>
</dbReference>